<dbReference type="Gene3D" id="3.30.1150.10">
    <property type="match status" value="2"/>
</dbReference>
<feature type="chain" id="PRO_5037581454" evidence="1">
    <location>
        <begin position="24"/>
        <end position="470"/>
    </location>
</feature>
<feature type="signal peptide" evidence="1">
    <location>
        <begin position="1"/>
        <end position="23"/>
    </location>
</feature>
<keyword evidence="1" id="KW-0732">Signal</keyword>
<evidence type="ECO:0000256" key="1">
    <source>
        <dbReference type="SAM" id="SignalP"/>
    </source>
</evidence>
<organism evidence="2 3">
    <name type="scientific">Candidatus Phocaeicola excrementipullorum</name>
    <dbReference type="NCBI Taxonomy" id="2838731"/>
    <lineage>
        <taxon>Bacteria</taxon>
        <taxon>Pseudomonadati</taxon>
        <taxon>Bacteroidota</taxon>
        <taxon>Bacteroidia</taxon>
        <taxon>Bacteroidales</taxon>
        <taxon>Bacteroidaceae</taxon>
        <taxon>Phocaeicola</taxon>
    </lineage>
</organism>
<gene>
    <name evidence="2" type="ORF">H9928_05650</name>
</gene>
<dbReference type="Proteomes" id="UP000784286">
    <property type="component" value="Unassembled WGS sequence"/>
</dbReference>
<name>A0A948TMB3_9BACT</name>
<evidence type="ECO:0000313" key="2">
    <source>
        <dbReference type="EMBL" id="MBU3856028.1"/>
    </source>
</evidence>
<protein>
    <submittedName>
        <fullName evidence="2">Energy transducer TonB</fullName>
    </submittedName>
</protein>
<comment type="caution">
    <text evidence="2">The sequence shown here is derived from an EMBL/GenBank/DDBJ whole genome shotgun (WGS) entry which is preliminary data.</text>
</comment>
<sequence>MGSYCFRRFLFLLFLSICSGAYSRSGGAEKAWNLDKVSEWVLEHIRFPEEAYSFGMAGEEQMCLSVSWDGKAFLASRLNTLHPAYEQEIERVVANAPRCTGVSQGMEEAYRYVRVDFYQYIPEGRRGKMMRVSLHTPPVFRAKGIRSSYFDGREAYMEWLCGRIRVPESFSGSIADTVTVQYTVTSEGKVKDFAVLRCKEEWLGSGLERAARKSPKWKPATADRYRTVDVVMRDRMVFRPGSGGRLLCQAYEGGVYRRDAAMPEDYGGIVYNPDRNPVYLSGESFHKDALRALDEMLKQRGVNVEYSVSGSFVVEKDGTASSIGFTRLPDFAPEGIRADSVVADAIRKMRWEPAKVGETPVRCLFPFTCKYRDSSKWVLRSQESRRKRLCRTASPADIFGKHFIDLQASPSAKGYVYIQSDGSLHSYPFSPSGMFNYDKFYKGMFYYRKAGVKGNLSKRYFKDVYNAYVK</sequence>
<evidence type="ECO:0000313" key="3">
    <source>
        <dbReference type="Proteomes" id="UP000784286"/>
    </source>
</evidence>
<reference evidence="2" key="2">
    <citation type="submission" date="2021-04" db="EMBL/GenBank/DDBJ databases">
        <authorList>
            <person name="Gilroy R."/>
        </authorList>
    </citation>
    <scope>NUCLEOTIDE SEQUENCE</scope>
    <source>
        <strain evidence="2">8470</strain>
    </source>
</reference>
<dbReference type="AlphaFoldDB" id="A0A948TMB3"/>
<proteinExistence type="predicted"/>
<dbReference type="EMBL" id="JAHLFJ010000053">
    <property type="protein sequence ID" value="MBU3856028.1"/>
    <property type="molecule type" value="Genomic_DNA"/>
</dbReference>
<reference evidence="2" key="1">
    <citation type="journal article" date="2021" name="PeerJ">
        <title>Extensive microbial diversity within the chicken gut microbiome revealed by metagenomics and culture.</title>
        <authorList>
            <person name="Gilroy R."/>
            <person name="Ravi A."/>
            <person name="Getino M."/>
            <person name="Pursley I."/>
            <person name="Horton D.L."/>
            <person name="Alikhan N.F."/>
            <person name="Baker D."/>
            <person name="Gharbi K."/>
            <person name="Hall N."/>
            <person name="Watson M."/>
            <person name="Adriaenssens E.M."/>
            <person name="Foster-Nyarko E."/>
            <person name="Jarju S."/>
            <person name="Secka A."/>
            <person name="Antonio M."/>
            <person name="Oren A."/>
            <person name="Chaudhuri R.R."/>
            <person name="La Ragione R."/>
            <person name="Hildebrand F."/>
            <person name="Pallen M.J."/>
        </authorList>
    </citation>
    <scope>NUCLEOTIDE SEQUENCE</scope>
    <source>
        <strain evidence="2">8470</strain>
    </source>
</reference>
<accession>A0A948TMB3</accession>